<evidence type="ECO:0000259" key="2">
    <source>
        <dbReference type="Pfam" id="PF13358"/>
    </source>
</evidence>
<evidence type="ECO:0000313" key="3">
    <source>
        <dbReference type="EMBL" id="ROL51963.1"/>
    </source>
</evidence>
<reference evidence="3 4" key="1">
    <citation type="submission" date="2018-10" db="EMBL/GenBank/DDBJ databases">
        <title>Genome assembly for a Yunnan-Guizhou Plateau 3E fish, Anabarilius grahami (Regan), and its evolutionary and genetic applications.</title>
        <authorList>
            <person name="Jiang W."/>
        </authorList>
    </citation>
    <scope>NUCLEOTIDE SEQUENCE [LARGE SCALE GENOMIC DNA]</scope>
    <source>
        <strain evidence="3">AG-KIZ</strain>
        <tissue evidence="3">Muscle</tissue>
    </source>
</reference>
<dbReference type="InterPro" id="IPR038717">
    <property type="entry name" value="Tc1-like_DDE_dom"/>
</dbReference>
<accession>A0A3N0Z169</accession>
<dbReference type="GO" id="GO:0003676">
    <property type="term" value="F:nucleic acid binding"/>
    <property type="evidence" value="ECO:0007669"/>
    <property type="project" value="InterPro"/>
</dbReference>
<dbReference type="Pfam" id="PF13358">
    <property type="entry name" value="DDE_3"/>
    <property type="match status" value="1"/>
</dbReference>
<feature type="region of interest" description="Disordered" evidence="1">
    <location>
        <begin position="28"/>
        <end position="65"/>
    </location>
</feature>
<keyword evidence="4" id="KW-1185">Reference proteome</keyword>
<proteinExistence type="predicted"/>
<evidence type="ECO:0000313" key="4">
    <source>
        <dbReference type="Proteomes" id="UP000281406"/>
    </source>
</evidence>
<dbReference type="AlphaFoldDB" id="A0A3N0Z169"/>
<evidence type="ECO:0000256" key="1">
    <source>
        <dbReference type="SAM" id="MobiDB-lite"/>
    </source>
</evidence>
<dbReference type="Proteomes" id="UP000281406">
    <property type="component" value="Unassembled WGS sequence"/>
</dbReference>
<comment type="caution">
    <text evidence="3">The sequence shown here is derived from an EMBL/GenBank/DDBJ whole genome shotgun (WGS) entry which is preliminary data.</text>
</comment>
<feature type="domain" description="Tc1-like transposase DDE" evidence="2">
    <location>
        <begin position="213"/>
        <end position="263"/>
    </location>
</feature>
<dbReference type="OrthoDB" id="3263820at2759"/>
<dbReference type="InterPro" id="IPR036397">
    <property type="entry name" value="RNaseH_sf"/>
</dbReference>
<name>A0A3N0Z169_ANAGA</name>
<sequence length="277" mass="31619">MNPAEFSSHSPEDIFLTFAQDGCHLKDCGESFPTPPYTSRRPRASAYALQEPKASADLDPKPAESVQLCESDQMSIQELEPEPLSIPEPETAIQIPLDTEHEHTAHTEPEPATTLTEDKTFAEIDVENVGNTDIEVPFVRNMCWLNKTEFCYTWDSVAEVKISLESEEDSDTECYSVTWTPIHCHVDLKDILDENLLQSTLDLGLVRGFIFQQDNDHKHTAKITKEWLRDNTVNVLEWPSQSPDLNPIEHLWRYLKMAVNRCSPSNLMELERSCKEE</sequence>
<dbReference type="EMBL" id="RJVU01018281">
    <property type="protein sequence ID" value="ROL51963.1"/>
    <property type="molecule type" value="Genomic_DNA"/>
</dbReference>
<organism evidence="3 4">
    <name type="scientific">Anabarilius grahami</name>
    <name type="common">Kanglang fish</name>
    <name type="synonym">Barilius grahami</name>
    <dbReference type="NCBI Taxonomy" id="495550"/>
    <lineage>
        <taxon>Eukaryota</taxon>
        <taxon>Metazoa</taxon>
        <taxon>Chordata</taxon>
        <taxon>Craniata</taxon>
        <taxon>Vertebrata</taxon>
        <taxon>Euteleostomi</taxon>
        <taxon>Actinopterygii</taxon>
        <taxon>Neopterygii</taxon>
        <taxon>Teleostei</taxon>
        <taxon>Ostariophysi</taxon>
        <taxon>Cypriniformes</taxon>
        <taxon>Xenocyprididae</taxon>
        <taxon>Xenocypridinae</taxon>
        <taxon>Xenocypridinae incertae sedis</taxon>
        <taxon>Anabarilius</taxon>
    </lineage>
</organism>
<protein>
    <submittedName>
        <fullName evidence="3">Transposable element Tcb2 transposase</fullName>
    </submittedName>
</protein>
<gene>
    <name evidence="3" type="ORF">DPX16_19482</name>
</gene>
<dbReference type="Gene3D" id="3.30.420.10">
    <property type="entry name" value="Ribonuclease H-like superfamily/Ribonuclease H"/>
    <property type="match status" value="1"/>
</dbReference>